<feature type="signal peptide" evidence="3">
    <location>
        <begin position="1"/>
        <end position="22"/>
    </location>
</feature>
<evidence type="ECO:0000256" key="3">
    <source>
        <dbReference type="SAM" id="SignalP"/>
    </source>
</evidence>
<feature type="chain" id="PRO_5037586029" evidence="3">
    <location>
        <begin position="23"/>
        <end position="183"/>
    </location>
</feature>
<evidence type="ECO:0000313" key="5">
    <source>
        <dbReference type="EMBL" id="QTD45642.1"/>
    </source>
</evidence>
<feature type="domain" description="Outer membrane protein beta-barrel" evidence="4">
    <location>
        <begin position="11"/>
        <end position="183"/>
    </location>
</feature>
<name>A0A975CH22_9BURK</name>
<dbReference type="Gene3D" id="2.40.160.20">
    <property type="match status" value="1"/>
</dbReference>
<dbReference type="SUPFAM" id="SSF56925">
    <property type="entry name" value="OMPA-like"/>
    <property type="match status" value="1"/>
</dbReference>
<evidence type="ECO:0000259" key="4">
    <source>
        <dbReference type="Pfam" id="PF13505"/>
    </source>
</evidence>
<dbReference type="KEGG" id="otd:J1M35_01575"/>
<comment type="subcellular location">
    <subcellularLocation>
        <location evidence="1">Cell outer membrane</location>
    </subcellularLocation>
</comment>
<gene>
    <name evidence="5" type="ORF">J1M35_01575</name>
</gene>
<keyword evidence="2 3" id="KW-0732">Signal</keyword>
<dbReference type="InterPro" id="IPR011250">
    <property type="entry name" value="OMP/PagP_B-barrel"/>
</dbReference>
<accession>A0A975CH22</accession>
<dbReference type="Proteomes" id="UP000663903">
    <property type="component" value="Chromosome"/>
</dbReference>
<dbReference type="EMBL" id="CP071796">
    <property type="protein sequence ID" value="QTD45642.1"/>
    <property type="molecule type" value="Genomic_DNA"/>
</dbReference>
<reference evidence="5" key="1">
    <citation type="submission" date="2021-03" db="EMBL/GenBank/DDBJ databases">
        <title>Ottowia sp. 27C isolated from the cloaca of a Giant Asian pond turtle (Heosemys grandis).</title>
        <authorList>
            <person name="Spergser J."/>
            <person name="Busse H.-J."/>
        </authorList>
    </citation>
    <scope>NUCLEOTIDE SEQUENCE</scope>
    <source>
        <strain evidence="5">27C</strain>
    </source>
</reference>
<organism evidence="5 6">
    <name type="scientific">Ottowia testudinis</name>
    <dbReference type="NCBI Taxonomy" id="2816950"/>
    <lineage>
        <taxon>Bacteria</taxon>
        <taxon>Pseudomonadati</taxon>
        <taxon>Pseudomonadota</taxon>
        <taxon>Betaproteobacteria</taxon>
        <taxon>Burkholderiales</taxon>
        <taxon>Comamonadaceae</taxon>
        <taxon>Ottowia</taxon>
    </lineage>
</organism>
<dbReference type="Pfam" id="PF13505">
    <property type="entry name" value="OMP_b-brl"/>
    <property type="match status" value="1"/>
</dbReference>
<evidence type="ECO:0000256" key="2">
    <source>
        <dbReference type="ARBA" id="ARBA00022729"/>
    </source>
</evidence>
<dbReference type="GO" id="GO:0009279">
    <property type="term" value="C:cell outer membrane"/>
    <property type="evidence" value="ECO:0007669"/>
    <property type="project" value="UniProtKB-SubCell"/>
</dbReference>
<evidence type="ECO:0000256" key="1">
    <source>
        <dbReference type="ARBA" id="ARBA00004442"/>
    </source>
</evidence>
<dbReference type="AlphaFoldDB" id="A0A975CH22"/>
<dbReference type="RefSeq" id="WP_208009390.1">
    <property type="nucleotide sequence ID" value="NZ_CP071796.1"/>
</dbReference>
<proteinExistence type="predicted"/>
<dbReference type="InterPro" id="IPR027385">
    <property type="entry name" value="Beta-barrel_OMP"/>
</dbReference>
<protein>
    <submittedName>
        <fullName evidence="5">Porin family protein</fullName>
    </submittedName>
</protein>
<keyword evidence="6" id="KW-1185">Reference proteome</keyword>
<sequence>MFSSKTAIGLTLALLCAAGAHAQSAATPTSGVYTELGFTALRYKDNATGAGLPAFKGNATMVRGIAGYNLNENLALEGMVGFGVSGKKSTIGGEVFHAKPSNMVGLFIKPKLPLGDSAELFGRVGFSSVKFGGDPGRSNGLAWGLGGAYRLTPAVALTADYMRYYSKSGQSLGGMTVGVNYRF</sequence>
<evidence type="ECO:0000313" key="6">
    <source>
        <dbReference type="Proteomes" id="UP000663903"/>
    </source>
</evidence>